<proteinExistence type="predicted"/>
<dbReference type="AlphaFoldDB" id="W1PFR2"/>
<reference evidence="2" key="1">
    <citation type="journal article" date="2013" name="Science">
        <title>The Amborella genome and the evolution of flowering plants.</title>
        <authorList>
            <consortium name="Amborella Genome Project"/>
        </authorList>
    </citation>
    <scope>NUCLEOTIDE SEQUENCE [LARGE SCALE GENOMIC DNA]</scope>
</reference>
<dbReference type="Proteomes" id="UP000017836">
    <property type="component" value="Unassembled WGS sequence"/>
</dbReference>
<gene>
    <name evidence="1" type="ORF">AMTR_s00058p00033220</name>
</gene>
<dbReference type="Gramene" id="ERN06481">
    <property type="protein sequence ID" value="ERN06481"/>
    <property type="gene ID" value="AMTR_s00058p00033220"/>
</dbReference>
<protein>
    <submittedName>
        <fullName evidence="1">Uncharacterized protein</fullName>
    </submittedName>
</protein>
<organism evidence="1 2">
    <name type="scientific">Amborella trichopoda</name>
    <dbReference type="NCBI Taxonomy" id="13333"/>
    <lineage>
        <taxon>Eukaryota</taxon>
        <taxon>Viridiplantae</taxon>
        <taxon>Streptophyta</taxon>
        <taxon>Embryophyta</taxon>
        <taxon>Tracheophyta</taxon>
        <taxon>Spermatophyta</taxon>
        <taxon>Magnoliopsida</taxon>
        <taxon>Amborellales</taxon>
        <taxon>Amborellaceae</taxon>
        <taxon>Amborella</taxon>
    </lineage>
</organism>
<name>W1PFR2_AMBTC</name>
<dbReference type="HOGENOM" id="CLU_2657772_0_0_1"/>
<evidence type="ECO:0000313" key="1">
    <source>
        <dbReference type="EMBL" id="ERN06481.1"/>
    </source>
</evidence>
<keyword evidence="2" id="KW-1185">Reference proteome</keyword>
<sequence>MNEKRIHLDEIDRVASAGDGIACGLNETQAGEMVEPYSRPHRAAGLGQSLFTLVRAKPALWGLGPEWPDPLQPYTW</sequence>
<evidence type="ECO:0000313" key="2">
    <source>
        <dbReference type="Proteomes" id="UP000017836"/>
    </source>
</evidence>
<dbReference type="EMBL" id="KI393888">
    <property type="protein sequence ID" value="ERN06481.1"/>
    <property type="molecule type" value="Genomic_DNA"/>
</dbReference>
<accession>W1PFR2</accession>